<protein>
    <submittedName>
        <fullName evidence="1">Uncharacterized protein</fullName>
    </submittedName>
</protein>
<accession>A0A0A9G4K2</accession>
<reference evidence="1" key="1">
    <citation type="submission" date="2014-09" db="EMBL/GenBank/DDBJ databases">
        <authorList>
            <person name="Magalhaes I.L.F."/>
            <person name="Oliveira U."/>
            <person name="Santos F.R."/>
            <person name="Vidigal T.H.D.A."/>
            <person name="Brescovit A.D."/>
            <person name="Santos A.J."/>
        </authorList>
    </citation>
    <scope>NUCLEOTIDE SEQUENCE</scope>
    <source>
        <tissue evidence="1">Shoot tissue taken approximately 20 cm above the soil surface</tissue>
    </source>
</reference>
<evidence type="ECO:0000313" key="1">
    <source>
        <dbReference type="EMBL" id="JAE19442.1"/>
    </source>
</evidence>
<organism evidence="1">
    <name type="scientific">Arundo donax</name>
    <name type="common">Giant reed</name>
    <name type="synonym">Donax arundinaceus</name>
    <dbReference type="NCBI Taxonomy" id="35708"/>
    <lineage>
        <taxon>Eukaryota</taxon>
        <taxon>Viridiplantae</taxon>
        <taxon>Streptophyta</taxon>
        <taxon>Embryophyta</taxon>
        <taxon>Tracheophyta</taxon>
        <taxon>Spermatophyta</taxon>
        <taxon>Magnoliopsida</taxon>
        <taxon>Liliopsida</taxon>
        <taxon>Poales</taxon>
        <taxon>Poaceae</taxon>
        <taxon>PACMAD clade</taxon>
        <taxon>Arundinoideae</taxon>
        <taxon>Arundineae</taxon>
        <taxon>Arundo</taxon>
    </lineage>
</organism>
<dbReference type="EMBL" id="GBRH01178454">
    <property type="protein sequence ID" value="JAE19442.1"/>
    <property type="molecule type" value="Transcribed_RNA"/>
</dbReference>
<proteinExistence type="predicted"/>
<reference evidence="1" key="2">
    <citation type="journal article" date="2015" name="Data Brief">
        <title>Shoot transcriptome of the giant reed, Arundo donax.</title>
        <authorList>
            <person name="Barrero R.A."/>
            <person name="Guerrero F.D."/>
            <person name="Moolhuijzen P."/>
            <person name="Goolsby J.A."/>
            <person name="Tidwell J."/>
            <person name="Bellgard S.E."/>
            <person name="Bellgard M.I."/>
        </authorList>
    </citation>
    <scope>NUCLEOTIDE SEQUENCE</scope>
    <source>
        <tissue evidence="1">Shoot tissue taken approximately 20 cm above the soil surface</tissue>
    </source>
</reference>
<name>A0A0A9G4K2_ARUDO</name>
<sequence>MSAAMPEPSEWPAKMSLYSGPYRRSRSRSVSVSLSRMNLAALSRPWCT</sequence>
<dbReference type="AlphaFoldDB" id="A0A0A9G4K2"/>